<evidence type="ECO:0000313" key="1">
    <source>
        <dbReference type="EMBL" id="KYR00954.1"/>
    </source>
</evidence>
<keyword evidence="2" id="KW-1185">Reference proteome</keyword>
<reference evidence="1 2" key="1">
    <citation type="submission" date="2015-12" db="EMBL/GenBank/DDBJ databases">
        <title>Dictyostelia acquired genes for synthesis and detection of signals that induce cell-type specialization by lateral gene transfer from prokaryotes.</title>
        <authorList>
            <person name="Gloeckner G."/>
            <person name="Schaap P."/>
        </authorList>
    </citation>
    <scope>NUCLEOTIDE SEQUENCE [LARGE SCALE GENOMIC DNA]</scope>
    <source>
        <strain evidence="1 2">TK</strain>
    </source>
</reference>
<protein>
    <submittedName>
        <fullName evidence="1">Uncharacterized protein</fullName>
    </submittedName>
</protein>
<proteinExistence type="predicted"/>
<organism evidence="1 2">
    <name type="scientific">Tieghemostelium lacteum</name>
    <name type="common">Slime mold</name>
    <name type="synonym">Dictyostelium lacteum</name>
    <dbReference type="NCBI Taxonomy" id="361077"/>
    <lineage>
        <taxon>Eukaryota</taxon>
        <taxon>Amoebozoa</taxon>
        <taxon>Evosea</taxon>
        <taxon>Eumycetozoa</taxon>
        <taxon>Dictyostelia</taxon>
        <taxon>Dictyosteliales</taxon>
        <taxon>Raperosteliaceae</taxon>
        <taxon>Tieghemostelium</taxon>
    </lineage>
</organism>
<comment type="caution">
    <text evidence="1">The sequence shown here is derived from an EMBL/GenBank/DDBJ whole genome shotgun (WGS) entry which is preliminary data.</text>
</comment>
<gene>
    <name evidence="1" type="ORF">DLAC_03019</name>
</gene>
<dbReference type="AlphaFoldDB" id="A0A152A417"/>
<dbReference type="Proteomes" id="UP000076078">
    <property type="component" value="Unassembled WGS sequence"/>
</dbReference>
<evidence type="ECO:0000313" key="2">
    <source>
        <dbReference type="Proteomes" id="UP000076078"/>
    </source>
</evidence>
<dbReference type="EMBL" id="LODT01000013">
    <property type="protein sequence ID" value="KYR00954.1"/>
    <property type="molecule type" value="Genomic_DNA"/>
</dbReference>
<dbReference type="InParanoid" id="A0A152A417"/>
<name>A0A152A417_TIELA</name>
<accession>A0A152A417</accession>
<sequence length="258" mass="30382">MKKTLNKISKTIIKDSIDRYYYCDHLMQGSACPKKYKQKDKLINHIFIHHSNCDCSSQYHRQHNKSSLKMKYNEVQQQSNKTQTTVELTAFTSSHCSKDPTVCSTNKCCSCCTCTDTCCQVIQHQHLQYQMTPKKFYPRKNELTICCHCCKDCYCTDEEVYNYFTSLDLTQQFKQVEIDGHNRKPCPHFGCSFYPTISGYSEHYNNYKIHHSGINIKECYGCQKLLDNNQKKTKRYLNSINLNQQQPHQFTKNHLIRN</sequence>